<evidence type="ECO:0000256" key="5">
    <source>
        <dbReference type="ARBA" id="ARBA00022840"/>
    </source>
</evidence>
<dbReference type="PROSITE" id="PS50889">
    <property type="entry name" value="S4"/>
    <property type="match status" value="1"/>
</dbReference>
<evidence type="ECO:0000256" key="2">
    <source>
        <dbReference type="ARBA" id="ARBA00022490"/>
    </source>
</evidence>
<evidence type="ECO:0000256" key="9">
    <source>
        <dbReference type="ARBA" id="ARBA00048248"/>
    </source>
</evidence>
<dbReference type="Proteomes" id="UP000885931">
    <property type="component" value="Unassembled WGS sequence"/>
</dbReference>
<organism evidence="13">
    <name type="scientific">candidate division WOR-3 bacterium</name>
    <dbReference type="NCBI Taxonomy" id="2052148"/>
    <lineage>
        <taxon>Bacteria</taxon>
        <taxon>Bacteria division WOR-3</taxon>
    </lineage>
</organism>
<dbReference type="Gene3D" id="3.10.290.10">
    <property type="entry name" value="RNA-binding S4 domain"/>
    <property type="match status" value="1"/>
</dbReference>
<dbReference type="GO" id="GO:0005829">
    <property type="term" value="C:cytosol"/>
    <property type="evidence" value="ECO:0007669"/>
    <property type="project" value="TreeGrafter"/>
</dbReference>
<dbReference type="Pfam" id="PF00579">
    <property type="entry name" value="tRNA-synt_1b"/>
    <property type="match status" value="1"/>
</dbReference>
<comment type="caution">
    <text evidence="13">The sequence shown here is derived from an EMBL/GenBank/DDBJ whole genome shotgun (WGS) entry which is preliminary data.</text>
</comment>
<evidence type="ECO:0000256" key="10">
    <source>
        <dbReference type="HAMAP-Rule" id="MF_02007"/>
    </source>
</evidence>
<dbReference type="PANTHER" id="PTHR11766:SF1">
    <property type="entry name" value="TYROSINE--TRNA LIGASE"/>
    <property type="match status" value="1"/>
</dbReference>
<dbReference type="CDD" id="cd00165">
    <property type="entry name" value="S4"/>
    <property type="match status" value="1"/>
</dbReference>
<evidence type="ECO:0000256" key="7">
    <source>
        <dbReference type="ARBA" id="ARBA00022917"/>
    </source>
</evidence>
<dbReference type="SUPFAM" id="SSF55174">
    <property type="entry name" value="Alpha-L RNA-binding motif"/>
    <property type="match status" value="1"/>
</dbReference>
<keyword evidence="8 10" id="KW-0030">Aminoacyl-tRNA synthetase</keyword>
<dbReference type="Gene3D" id="3.40.50.620">
    <property type="entry name" value="HUPs"/>
    <property type="match status" value="1"/>
</dbReference>
<dbReference type="PRINTS" id="PR01040">
    <property type="entry name" value="TRNASYNTHTYR"/>
</dbReference>
<dbReference type="SMART" id="SM00363">
    <property type="entry name" value="S4"/>
    <property type="match status" value="1"/>
</dbReference>
<comment type="catalytic activity">
    <reaction evidence="9 10">
        <text>tRNA(Tyr) + L-tyrosine + ATP = L-tyrosyl-tRNA(Tyr) + AMP + diphosphate + H(+)</text>
        <dbReference type="Rhea" id="RHEA:10220"/>
        <dbReference type="Rhea" id="RHEA-COMP:9706"/>
        <dbReference type="Rhea" id="RHEA-COMP:9707"/>
        <dbReference type="ChEBI" id="CHEBI:15378"/>
        <dbReference type="ChEBI" id="CHEBI:30616"/>
        <dbReference type="ChEBI" id="CHEBI:33019"/>
        <dbReference type="ChEBI" id="CHEBI:58315"/>
        <dbReference type="ChEBI" id="CHEBI:78442"/>
        <dbReference type="ChEBI" id="CHEBI:78536"/>
        <dbReference type="ChEBI" id="CHEBI:456215"/>
        <dbReference type="EC" id="6.1.1.1"/>
    </reaction>
</comment>
<dbReference type="EC" id="6.1.1.1" evidence="10"/>
<name>A0A7C0XDJ7_UNCW3</name>
<dbReference type="SUPFAM" id="SSF52374">
    <property type="entry name" value="Nucleotidylyl transferase"/>
    <property type="match status" value="1"/>
</dbReference>
<comment type="subcellular location">
    <subcellularLocation>
        <location evidence="10">Cytoplasm</location>
    </subcellularLocation>
</comment>
<dbReference type="Pfam" id="PF01479">
    <property type="entry name" value="S4"/>
    <property type="match status" value="1"/>
</dbReference>
<feature type="binding site" evidence="10">
    <location>
        <position position="235"/>
    </location>
    <ligand>
        <name>ATP</name>
        <dbReference type="ChEBI" id="CHEBI:30616"/>
    </ligand>
</feature>
<dbReference type="AlphaFoldDB" id="A0A7C0XDJ7"/>
<evidence type="ECO:0000256" key="8">
    <source>
        <dbReference type="ARBA" id="ARBA00023146"/>
    </source>
</evidence>
<accession>A0A7C0XDJ7</accession>
<evidence type="ECO:0000256" key="6">
    <source>
        <dbReference type="ARBA" id="ARBA00022884"/>
    </source>
</evidence>
<gene>
    <name evidence="10" type="primary">tyrS</name>
    <name evidence="13" type="ORF">ENG67_05485</name>
</gene>
<keyword evidence="6 11" id="KW-0694">RNA-binding</keyword>
<feature type="domain" description="RNA-binding S4" evidence="12">
    <location>
        <begin position="339"/>
        <end position="400"/>
    </location>
</feature>
<dbReference type="InterPro" id="IPR002305">
    <property type="entry name" value="aa-tRNA-synth_Ic"/>
</dbReference>
<dbReference type="EMBL" id="DRBW01000204">
    <property type="protein sequence ID" value="HDM90637.1"/>
    <property type="molecule type" value="Genomic_DNA"/>
</dbReference>
<dbReference type="InterPro" id="IPR036986">
    <property type="entry name" value="S4_RNA-bd_sf"/>
</dbReference>
<dbReference type="FunFam" id="3.40.50.620:FF:000061">
    <property type="entry name" value="Tyrosine--tRNA ligase"/>
    <property type="match status" value="1"/>
</dbReference>
<comment type="function">
    <text evidence="10">Catalyzes the attachment of tyrosine to tRNA(Tyr) in a two-step reaction: tyrosine is first activated by ATP to form Tyr-AMP and then transferred to the acceptor end of tRNA(Tyr).</text>
</comment>
<evidence type="ECO:0000259" key="12">
    <source>
        <dbReference type="SMART" id="SM00363"/>
    </source>
</evidence>
<dbReference type="InterPro" id="IPR024088">
    <property type="entry name" value="Tyr-tRNA-ligase_bac-type"/>
</dbReference>
<dbReference type="PANTHER" id="PTHR11766">
    <property type="entry name" value="TYROSYL-TRNA SYNTHETASE"/>
    <property type="match status" value="1"/>
</dbReference>
<dbReference type="NCBIfam" id="TIGR00234">
    <property type="entry name" value="tyrS"/>
    <property type="match status" value="1"/>
</dbReference>
<keyword evidence="4 10" id="KW-0547">Nucleotide-binding</keyword>
<dbReference type="InterPro" id="IPR024108">
    <property type="entry name" value="Tyr-tRNA-ligase_bac_2"/>
</dbReference>
<evidence type="ECO:0000256" key="1">
    <source>
        <dbReference type="ARBA" id="ARBA00011738"/>
    </source>
</evidence>
<dbReference type="InterPro" id="IPR002942">
    <property type="entry name" value="S4_RNA-bd"/>
</dbReference>
<dbReference type="CDD" id="cd00805">
    <property type="entry name" value="TyrRS_core"/>
    <property type="match status" value="1"/>
</dbReference>
<keyword evidence="7 10" id="KW-0648">Protein biosynthesis</keyword>
<dbReference type="GO" id="GO:0006437">
    <property type="term" value="P:tyrosyl-tRNA aminoacylation"/>
    <property type="evidence" value="ECO:0007669"/>
    <property type="project" value="UniProtKB-UniRule"/>
</dbReference>
<feature type="short sequence motif" description="'KMSKS' region" evidence="10">
    <location>
        <begin position="232"/>
        <end position="236"/>
    </location>
</feature>
<feature type="short sequence motif" description="'HIGH' region" evidence="10">
    <location>
        <begin position="48"/>
        <end position="57"/>
    </location>
</feature>
<evidence type="ECO:0000256" key="11">
    <source>
        <dbReference type="PROSITE-ProRule" id="PRU00182"/>
    </source>
</evidence>
<dbReference type="GO" id="GO:0004831">
    <property type="term" value="F:tyrosine-tRNA ligase activity"/>
    <property type="evidence" value="ECO:0007669"/>
    <property type="project" value="UniProtKB-UniRule"/>
</dbReference>
<dbReference type="HAMAP" id="MF_02007">
    <property type="entry name" value="Tyr_tRNA_synth_type2"/>
    <property type="match status" value="1"/>
</dbReference>
<dbReference type="InterPro" id="IPR014729">
    <property type="entry name" value="Rossmann-like_a/b/a_fold"/>
</dbReference>
<keyword evidence="3 10" id="KW-0436">Ligase</keyword>
<dbReference type="InterPro" id="IPR002307">
    <property type="entry name" value="Tyr-tRNA-ligase"/>
</dbReference>
<keyword evidence="2 10" id="KW-0963">Cytoplasm</keyword>
<evidence type="ECO:0000256" key="3">
    <source>
        <dbReference type="ARBA" id="ARBA00022598"/>
    </source>
</evidence>
<evidence type="ECO:0000313" key="13">
    <source>
        <dbReference type="EMBL" id="HDM90637.1"/>
    </source>
</evidence>
<reference evidence="13" key="1">
    <citation type="journal article" date="2020" name="mSystems">
        <title>Genome- and Community-Level Interaction Insights into Carbon Utilization and Element Cycling Functions of Hydrothermarchaeota in Hydrothermal Sediment.</title>
        <authorList>
            <person name="Zhou Z."/>
            <person name="Liu Y."/>
            <person name="Xu W."/>
            <person name="Pan J."/>
            <person name="Luo Z.H."/>
            <person name="Li M."/>
        </authorList>
    </citation>
    <scope>NUCLEOTIDE SEQUENCE [LARGE SCALE GENOMIC DNA]</scope>
    <source>
        <strain evidence="13">HyVt-237</strain>
    </source>
</reference>
<sequence length="404" mass="46791">MRDLSIEEELKIIKRGVAELIPEEELMEKLKRKRAKGEPLRIKYGADPSRPDLHLGHYVCLRKLKELQDLGHHIIFIVGDFTAMIGDPSGRSKTRPQLSRKEVKENSRTYFEQVFRVLDREKTEVRYNSEWHEKLTARDVIKLASTYTVARMLERDDFEKRFRQEIPISIHEFLYPLFQGYDSYVIASDIEVGGTDQKFNFLIAREIQKAFGQEPQVILTLPLLEGTDGKLKMSKSYDNYIGLTEPPGEIYGKVMSIPDELVPKYFELVLGYEGERLEEIKALMKTDPRNTKARLAFEIVETLYNREEAERSQREFDRIFRERGIPEDVPIFEIPPEGKDIISIIFEAGLTSSKSEARRLVRQGGVKLDGTPITDEKAILRADGEKILKVGKRRFLKLVPSENR</sequence>
<proteinExistence type="inferred from homology"/>
<comment type="similarity">
    <text evidence="10">Belongs to the class-I aminoacyl-tRNA synthetase family. TyrS type 2 subfamily.</text>
</comment>
<dbReference type="GO" id="GO:0003723">
    <property type="term" value="F:RNA binding"/>
    <property type="evidence" value="ECO:0007669"/>
    <property type="project" value="UniProtKB-KW"/>
</dbReference>
<evidence type="ECO:0000256" key="4">
    <source>
        <dbReference type="ARBA" id="ARBA00022741"/>
    </source>
</evidence>
<comment type="subunit">
    <text evidence="1 10">Homodimer.</text>
</comment>
<protein>
    <recommendedName>
        <fullName evidence="10">Tyrosine--tRNA ligase</fullName>
        <ecNumber evidence="10">6.1.1.1</ecNumber>
    </recommendedName>
    <alternativeName>
        <fullName evidence="10">Tyrosyl-tRNA synthetase</fullName>
        <shortName evidence="10">TyrRS</shortName>
    </alternativeName>
</protein>
<keyword evidence="5 10" id="KW-0067">ATP-binding</keyword>
<dbReference type="Gene3D" id="1.10.240.10">
    <property type="entry name" value="Tyrosyl-Transfer RNA Synthetase"/>
    <property type="match status" value="1"/>
</dbReference>
<dbReference type="GO" id="GO:0005524">
    <property type="term" value="F:ATP binding"/>
    <property type="evidence" value="ECO:0007669"/>
    <property type="project" value="UniProtKB-UniRule"/>
</dbReference>